<protein>
    <submittedName>
        <fullName evidence="3">Uncharacterized protein</fullName>
    </submittedName>
</protein>
<name>A0A8T0RPF4_PANVG</name>
<keyword evidence="2" id="KW-0732">Signal</keyword>
<accession>A0A8T0RPF4</accession>
<organism evidence="3 4">
    <name type="scientific">Panicum virgatum</name>
    <name type="common">Blackwell switchgrass</name>
    <dbReference type="NCBI Taxonomy" id="38727"/>
    <lineage>
        <taxon>Eukaryota</taxon>
        <taxon>Viridiplantae</taxon>
        <taxon>Streptophyta</taxon>
        <taxon>Embryophyta</taxon>
        <taxon>Tracheophyta</taxon>
        <taxon>Spermatophyta</taxon>
        <taxon>Magnoliopsida</taxon>
        <taxon>Liliopsida</taxon>
        <taxon>Poales</taxon>
        <taxon>Poaceae</taxon>
        <taxon>PACMAD clade</taxon>
        <taxon>Panicoideae</taxon>
        <taxon>Panicodae</taxon>
        <taxon>Paniceae</taxon>
        <taxon>Panicinae</taxon>
        <taxon>Panicum</taxon>
        <taxon>Panicum sect. Hiantes</taxon>
    </lineage>
</organism>
<keyword evidence="4" id="KW-1185">Reference proteome</keyword>
<feature type="transmembrane region" description="Helical" evidence="1">
    <location>
        <begin position="7"/>
        <end position="30"/>
    </location>
</feature>
<feature type="chain" id="PRO_5035944264" evidence="2">
    <location>
        <begin position="18"/>
        <end position="101"/>
    </location>
</feature>
<keyword evidence="1" id="KW-0812">Transmembrane</keyword>
<dbReference type="Proteomes" id="UP000823388">
    <property type="component" value="Chromosome 5N"/>
</dbReference>
<evidence type="ECO:0000313" key="3">
    <source>
        <dbReference type="EMBL" id="KAG2586708.1"/>
    </source>
</evidence>
<feature type="signal peptide" evidence="2">
    <location>
        <begin position="1"/>
        <end position="17"/>
    </location>
</feature>
<dbReference type="AlphaFoldDB" id="A0A8T0RPF4"/>
<reference evidence="3 4" key="1">
    <citation type="submission" date="2020-05" db="EMBL/GenBank/DDBJ databases">
        <title>WGS assembly of Panicum virgatum.</title>
        <authorList>
            <person name="Lovell J.T."/>
            <person name="Jenkins J."/>
            <person name="Shu S."/>
            <person name="Juenger T.E."/>
            <person name="Schmutz J."/>
        </authorList>
    </citation>
    <scope>NUCLEOTIDE SEQUENCE [LARGE SCALE GENOMIC DNA]</scope>
    <source>
        <strain evidence="4">cv. AP13</strain>
    </source>
</reference>
<feature type="transmembrane region" description="Helical" evidence="1">
    <location>
        <begin position="82"/>
        <end position="100"/>
    </location>
</feature>
<comment type="caution">
    <text evidence="3">The sequence shown here is derived from an EMBL/GenBank/DDBJ whole genome shotgun (WGS) entry which is preliminary data.</text>
</comment>
<keyword evidence="1" id="KW-0472">Membrane</keyword>
<evidence type="ECO:0000256" key="1">
    <source>
        <dbReference type="SAM" id="Phobius"/>
    </source>
</evidence>
<dbReference type="EMBL" id="CM029046">
    <property type="protein sequence ID" value="KAG2586708.1"/>
    <property type="molecule type" value="Genomic_DNA"/>
</dbReference>
<keyword evidence="1" id="KW-1133">Transmembrane helix</keyword>
<evidence type="ECO:0000313" key="4">
    <source>
        <dbReference type="Proteomes" id="UP000823388"/>
    </source>
</evidence>
<gene>
    <name evidence="3" type="ORF">PVAP13_5NG067362</name>
</gene>
<proteinExistence type="predicted"/>
<evidence type="ECO:0000256" key="2">
    <source>
        <dbReference type="SAM" id="SignalP"/>
    </source>
</evidence>
<sequence>MAPLYSTLLVIVPFVMSMLSPTVPFVMSMLSPTPLFEYLERKKDLAASSHGKGEAEARWQQTALLLPLCLARLMTASVIDNYLFFEIKLYCYLLLVIILAH</sequence>